<dbReference type="RefSeq" id="WP_204415364.1">
    <property type="nucleotide sequence ID" value="NZ_JAFBED010000003.1"/>
</dbReference>
<keyword evidence="1" id="KW-0175">Coiled coil</keyword>
<gene>
    <name evidence="3" type="ORF">JOC95_001880</name>
</gene>
<sequence>MSQVWTSIKERLKDELEKQSYLTWIVNTHAAFDDDILTVYSEYEFQRDWLEKQYKDTIFHTVKTITGQTYEIYFEVQPRKSFIESTEDKNYTLQDVDILKKKITELERTVQDLEDRLNRLEKKHFS</sequence>
<dbReference type="InterPro" id="IPR038454">
    <property type="entry name" value="DnaA_N_sf"/>
</dbReference>
<accession>A0ABS2NZB9</accession>
<organism evidence="3 4">
    <name type="scientific">Sutcliffiella tianshenii</name>
    <dbReference type="NCBI Taxonomy" id="1463404"/>
    <lineage>
        <taxon>Bacteria</taxon>
        <taxon>Bacillati</taxon>
        <taxon>Bacillota</taxon>
        <taxon>Bacilli</taxon>
        <taxon>Bacillales</taxon>
        <taxon>Bacillaceae</taxon>
        <taxon>Sutcliffiella</taxon>
    </lineage>
</organism>
<evidence type="ECO:0000313" key="4">
    <source>
        <dbReference type="Proteomes" id="UP000737402"/>
    </source>
</evidence>
<evidence type="ECO:0000313" key="3">
    <source>
        <dbReference type="EMBL" id="MBM7620028.1"/>
    </source>
</evidence>
<evidence type="ECO:0000259" key="2">
    <source>
        <dbReference type="Pfam" id="PF11638"/>
    </source>
</evidence>
<comment type="caution">
    <text evidence="3">The sequence shown here is derived from an EMBL/GenBank/DDBJ whole genome shotgun (WGS) entry which is preliminary data.</text>
</comment>
<feature type="coiled-coil region" evidence="1">
    <location>
        <begin position="96"/>
        <end position="123"/>
    </location>
</feature>
<dbReference type="Proteomes" id="UP000737402">
    <property type="component" value="Unassembled WGS sequence"/>
</dbReference>
<keyword evidence="4" id="KW-1185">Reference proteome</keyword>
<dbReference type="EMBL" id="JAFBED010000003">
    <property type="protein sequence ID" value="MBM7620028.1"/>
    <property type="molecule type" value="Genomic_DNA"/>
</dbReference>
<reference evidence="3 4" key="1">
    <citation type="submission" date="2021-01" db="EMBL/GenBank/DDBJ databases">
        <title>Genomic Encyclopedia of Type Strains, Phase IV (KMG-IV): sequencing the most valuable type-strain genomes for metagenomic binning, comparative biology and taxonomic classification.</title>
        <authorList>
            <person name="Goeker M."/>
        </authorList>
    </citation>
    <scope>NUCLEOTIDE SEQUENCE [LARGE SCALE GENOMIC DNA]</scope>
    <source>
        <strain evidence="3 4">DSM 25879</strain>
    </source>
</reference>
<proteinExistence type="predicted"/>
<dbReference type="Gene3D" id="3.30.300.180">
    <property type="match status" value="1"/>
</dbReference>
<protein>
    <submittedName>
        <fullName evidence="3">Chromosomal replication initiation ATPase DnaA</fullName>
    </submittedName>
</protein>
<dbReference type="InterPro" id="IPR024633">
    <property type="entry name" value="DnaA_N_dom"/>
</dbReference>
<dbReference type="Pfam" id="PF11638">
    <property type="entry name" value="DnaA_N"/>
    <property type="match status" value="1"/>
</dbReference>
<feature type="domain" description="DnaA N-terminal" evidence="2">
    <location>
        <begin position="3"/>
        <end position="60"/>
    </location>
</feature>
<evidence type="ECO:0000256" key="1">
    <source>
        <dbReference type="SAM" id="Coils"/>
    </source>
</evidence>
<name>A0ABS2NZB9_9BACI</name>